<keyword evidence="1" id="KW-0812">Transmembrane</keyword>
<evidence type="ECO:0000313" key="3">
    <source>
        <dbReference type="Proteomes" id="UP000321332"/>
    </source>
</evidence>
<accession>A0AAE6IK31</accession>
<proteinExistence type="predicted"/>
<protein>
    <submittedName>
        <fullName evidence="2">Uncharacterized protein</fullName>
    </submittedName>
</protein>
<keyword evidence="1" id="KW-0472">Membrane</keyword>
<keyword evidence="1" id="KW-1133">Transmembrane helix</keyword>
<organism evidence="2 3">
    <name type="scientific">Leuconostoc carnosum</name>
    <dbReference type="NCBI Taxonomy" id="1252"/>
    <lineage>
        <taxon>Bacteria</taxon>
        <taxon>Bacillati</taxon>
        <taxon>Bacillota</taxon>
        <taxon>Bacilli</taxon>
        <taxon>Lactobacillales</taxon>
        <taxon>Lactobacillaceae</taxon>
        <taxon>Leuconostoc</taxon>
    </lineage>
</organism>
<sequence>MTFKVKKMVALLFIIVGMHVLLDPTMPLVNKALASFGMILNAVILYNVYKQNKKQLPLFTH</sequence>
<dbReference type="Proteomes" id="UP000321332">
    <property type="component" value="Chromosome"/>
</dbReference>
<dbReference type="RefSeq" id="WP_014973606.1">
    <property type="nucleotide sequence ID" value="NZ_CP042374.1"/>
</dbReference>
<name>A0AAE6IK31_LEUCA</name>
<dbReference type="AlphaFoldDB" id="A0AAE6IK31"/>
<gene>
    <name evidence="2" type="ORF">FGL89_04525</name>
</gene>
<feature type="transmembrane region" description="Helical" evidence="1">
    <location>
        <begin position="32"/>
        <end position="49"/>
    </location>
</feature>
<evidence type="ECO:0000256" key="1">
    <source>
        <dbReference type="SAM" id="Phobius"/>
    </source>
</evidence>
<reference evidence="2 3" key="1">
    <citation type="submission" date="2019-06" db="EMBL/GenBank/DDBJ databases">
        <title>Genome analyses of bacteria isolated from kimchi.</title>
        <authorList>
            <person name="Lee S."/>
            <person name="Ahn S."/>
            <person name="Roh S."/>
        </authorList>
    </citation>
    <scope>NUCLEOTIDE SEQUENCE [LARGE SCALE GENOMIC DNA]</scope>
    <source>
        <strain evidence="2 3">CBA3620</strain>
    </source>
</reference>
<evidence type="ECO:0000313" key="2">
    <source>
        <dbReference type="EMBL" id="QEA33450.1"/>
    </source>
</evidence>
<dbReference type="EMBL" id="CP042374">
    <property type="protein sequence ID" value="QEA33450.1"/>
    <property type="molecule type" value="Genomic_DNA"/>
</dbReference>
<dbReference type="GeneID" id="61187001"/>